<keyword evidence="6" id="KW-0560">Oxidoreductase</keyword>
<dbReference type="GO" id="GO:0016491">
    <property type="term" value="F:oxidoreductase activity"/>
    <property type="evidence" value="ECO:0007669"/>
    <property type="project" value="UniProtKB-KW"/>
</dbReference>
<evidence type="ECO:0000256" key="3">
    <source>
        <dbReference type="ARBA" id="ARBA00022617"/>
    </source>
</evidence>
<dbReference type="Proteomes" id="UP000228987">
    <property type="component" value="Unassembled WGS sequence"/>
</dbReference>
<dbReference type="SUPFAM" id="SSF50998">
    <property type="entry name" value="Quinoprotein alcohol dehydrogenase-like"/>
    <property type="match status" value="1"/>
</dbReference>
<protein>
    <submittedName>
        <fullName evidence="11">Quinoprotein glucose dehydrogenase</fullName>
    </submittedName>
</protein>
<evidence type="ECO:0000256" key="5">
    <source>
        <dbReference type="ARBA" id="ARBA00022729"/>
    </source>
</evidence>
<evidence type="ECO:0000256" key="7">
    <source>
        <dbReference type="ARBA" id="ARBA00023004"/>
    </source>
</evidence>
<dbReference type="PANTHER" id="PTHR32303:SF4">
    <property type="entry name" value="QUINOPROTEIN GLUCOSE DEHYDROGENASE"/>
    <property type="match status" value="1"/>
</dbReference>
<dbReference type="GO" id="GO:0046872">
    <property type="term" value="F:metal ion binding"/>
    <property type="evidence" value="ECO:0007669"/>
    <property type="project" value="UniProtKB-KW"/>
</dbReference>
<evidence type="ECO:0000313" key="11">
    <source>
        <dbReference type="EMBL" id="PCJ41560.1"/>
    </source>
</evidence>
<sequence length="732" mass="79269">MIKRFLVLVSLVATIVPVVEAQELDANRGATVFQAECVRCHIPIEINARLQNDWVGRSAQELYDRVRLTMPAENPGSLNAQQYLDLTAFLLETARIDLPDNATSAILASIQIDPPPLVMTSGETVNWTHLGGDEASTRYSPLDQINADNVESLEVAWIFDIGPFGPISETNSVTTPLMVDGTMYATAGVTRNVVALDPASGQLLWMWRPQEGERFNVAPRKGSGKGLSYYRNGAQETIFTVTPGFFLVALNARTGLPRENFGAGGFIDLKNGLRLAIDRDVIDIGISFPPLVVEDVIIVGAAHTVGARPETASNVKGDIRGFDANTGELLWTFKSIPEAGEPGFESWITGAEITGNAGAWAPLSADPELDLVYIPVEAPTGDYYGGDRHGNNLFSSSTVAVNYRTGEMVWHFQTTHHDIWDFDTPAAPIVADLPDGTPIVIQALKQGHLFAFNRSNGEPIFPVEERRVPLTDVPGEWTSAVQPFPLKPAPYERQGFQADDLVDFTPEIAAMARDLASNYRFSTLFTPPSVYQDPNDGTLGTLHLPHATGGSNWEGAAYDPETGLIYIPTITQVHVKALQNLPDVSTIQYVYYEGVGSPTIDGIPLVKPPYGRITAIDMTSGDHVWMQANGDTPDEIKNHPLLEGIEIPATGKATHSTLLLTKTLLFQGEGQGGGSGLWVRDKATGEAIMHIELPGTVSGMPMTFMLDGIQYIVAGLSDSNSTAKLVALRLPD</sequence>
<feature type="domain" description="Cytochrome c" evidence="10">
    <location>
        <begin position="24"/>
        <end position="94"/>
    </location>
</feature>
<comment type="caution">
    <text evidence="11">The sequence shown here is derived from an EMBL/GenBank/DDBJ whole genome shotgun (WGS) entry which is preliminary data.</text>
</comment>
<comment type="similarity">
    <text evidence="2">Belongs to the bacterial PQQ dehydrogenase family.</text>
</comment>
<evidence type="ECO:0000256" key="2">
    <source>
        <dbReference type="ARBA" id="ARBA00008156"/>
    </source>
</evidence>
<keyword evidence="5 9" id="KW-0732">Signal</keyword>
<evidence type="ECO:0000256" key="1">
    <source>
        <dbReference type="ARBA" id="ARBA00001931"/>
    </source>
</evidence>
<reference evidence="12" key="1">
    <citation type="submission" date="2017-08" db="EMBL/GenBank/DDBJ databases">
        <title>A dynamic microbial community with high functional redundancy inhabits the cold, oxic subseafloor aquifer.</title>
        <authorList>
            <person name="Tully B.J."/>
            <person name="Wheat C.G."/>
            <person name="Glazer B.T."/>
            <person name="Huber J.A."/>
        </authorList>
    </citation>
    <scope>NUCLEOTIDE SEQUENCE [LARGE SCALE GENOMIC DNA]</scope>
</reference>
<dbReference type="InterPro" id="IPR011047">
    <property type="entry name" value="Quinoprotein_ADH-like_sf"/>
</dbReference>
<dbReference type="Pfam" id="PF01011">
    <property type="entry name" value="PQQ"/>
    <property type="match status" value="1"/>
</dbReference>
<proteinExistence type="inferred from homology"/>
<accession>A0A2A5CDL4</accession>
<dbReference type="InterPro" id="IPR036909">
    <property type="entry name" value="Cyt_c-like_dom_sf"/>
</dbReference>
<dbReference type="EMBL" id="NVWI01000005">
    <property type="protein sequence ID" value="PCJ41560.1"/>
    <property type="molecule type" value="Genomic_DNA"/>
</dbReference>
<organism evidence="11 12">
    <name type="scientific">SAR86 cluster bacterium</name>
    <dbReference type="NCBI Taxonomy" id="2030880"/>
    <lineage>
        <taxon>Bacteria</taxon>
        <taxon>Pseudomonadati</taxon>
        <taxon>Pseudomonadota</taxon>
        <taxon>Gammaproteobacteria</taxon>
        <taxon>SAR86 cluster</taxon>
    </lineage>
</organism>
<comment type="cofactor">
    <cofactor evidence="1">
        <name>pyrroloquinoline quinone</name>
        <dbReference type="ChEBI" id="CHEBI:58442"/>
    </cofactor>
</comment>
<dbReference type="AlphaFoldDB" id="A0A2A5CDL4"/>
<dbReference type="InterPro" id="IPR009056">
    <property type="entry name" value="Cyt_c-like_dom"/>
</dbReference>
<dbReference type="SUPFAM" id="SSF46626">
    <property type="entry name" value="Cytochrome c"/>
    <property type="match status" value="1"/>
</dbReference>
<evidence type="ECO:0000259" key="10">
    <source>
        <dbReference type="PROSITE" id="PS51007"/>
    </source>
</evidence>
<feature type="chain" id="PRO_5012992133" evidence="9">
    <location>
        <begin position="22"/>
        <end position="732"/>
    </location>
</feature>
<dbReference type="SMART" id="SM00564">
    <property type="entry name" value="PQQ"/>
    <property type="match status" value="2"/>
</dbReference>
<evidence type="ECO:0000256" key="4">
    <source>
        <dbReference type="ARBA" id="ARBA00022723"/>
    </source>
</evidence>
<evidence type="ECO:0000256" key="9">
    <source>
        <dbReference type="SAM" id="SignalP"/>
    </source>
</evidence>
<dbReference type="Gene3D" id="2.140.10.10">
    <property type="entry name" value="Quinoprotein alcohol dehydrogenase-like superfamily"/>
    <property type="match status" value="2"/>
</dbReference>
<feature type="signal peptide" evidence="9">
    <location>
        <begin position="1"/>
        <end position="21"/>
    </location>
</feature>
<gene>
    <name evidence="11" type="ORF">COA71_08365</name>
</gene>
<dbReference type="InterPro" id="IPR002372">
    <property type="entry name" value="PQQ_rpt_dom"/>
</dbReference>
<evidence type="ECO:0000256" key="6">
    <source>
        <dbReference type="ARBA" id="ARBA00023002"/>
    </source>
</evidence>
<dbReference type="GO" id="GO:0020037">
    <property type="term" value="F:heme binding"/>
    <property type="evidence" value="ECO:0007669"/>
    <property type="project" value="InterPro"/>
</dbReference>
<name>A0A2A5CDL4_9GAMM</name>
<keyword evidence="3 8" id="KW-0349">Heme</keyword>
<evidence type="ECO:0000256" key="8">
    <source>
        <dbReference type="PROSITE-ProRule" id="PRU00433"/>
    </source>
</evidence>
<dbReference type="InterPro" id="IPR018391">
    <property type="entry name" value="PQQ_b-propeller_rpt"/>
</dbReference>
<keyword evidence="7 8" id="KW-0408">Iron</keyword>
<evidence type="ECO:0000313" key="12">
    <source>
        <dbReference type="Proteomes" id="UP000228987"/>
    </source>
</evidence>
<dbReference type="PANTHER" id="PTHR32303">
    <property type="entry name" value="QUINOPROTEIN ALCOHOL DEHYDROGENASE (CYTOCHROME C)"/>
    <property type="match status" value="1"/>
</dbReference>
<keyword evidence="4 8" id="KW-0479">Metal-binding</keyword>
<dbReference type="PROSITE" id="PS51007">
    <property type="entry name" value="CYTC"/>
    <property type="match status" value="1"/>
</dbReference>
<dbReference type="GO" id="GO:0009055">
    <property type="term" value="F:electron transfer activity"/>
    <property type="evidence" value="ECO:0007669"/>
    <property type="project" value="InterPro"/>
</dbReference>